<dbReference type="OrthoDB" id="19692at2759"/>
<dbReference type="PROSITE" id="PS50127">
    <property type="entry name" value="UBC_2"/>
    <property type="match status" value="1"/>
</dbReference>
<dbReference type="InterPro" id="IPR016135">
    <property type="entry name" value="UBQ-conjugating_enzyme/RWD"/>
</dbReference>
<dbReference type="GO" id="GO:0016740">
    <property type="term" value="F:transferase activity"/>
    <property type="evidence" value="ECO:0007669"/>
    <property type="project" value="UniProtKB-KW"/>
</dbReference>
<evidence type="ECO:0000313" key="12">
    <source>
        <dbReference type="Proteomes" id="UP000325902"/>
    </source>
</evidence>
<dbReference type="InterPro" id="IPR050113">
    <property type="entry name" value="Ub_conjugating_enzyme"/>
</dbReference>
<gene>
    <name evidence="11" type="primary">CDC34</name>
    <name evidence="11" type="ORF">DBV05_g4885</name>
</gene>
<keyword evidence="1" id="KW-0808">Transferase</keyword>
<feature type="region of interest" description="Disordered" evidence="9">
    <location>
        <begin position="185"/>
        <end position="233"/>
    </location>
</feature>
<accession>A0A5N5DFN9</accession>
<dbReference type="EMBL" id="VCHE01000023">
    <property type="protein sequence ID" value="KAB2576545.1"/>
    <property type="molecule type" value="Genomic_DNA"/>
</dbReference>
<keyword evidence="2 8" id="KW-0833">Ubl conjugation pathway</keyword>
<keyword evidence="8" id="KW-0067">ATP-binding</keyword>
<evidence type="ECO:0000256" key="2">
    <source>
        <dbReference type="ARBA" id="ARBA00022786"/>
    </source>
</evidence>
<proteinExistence type="inferred from homology"/>
<dbReference type="InterPro" id="IPR000608">
    <property type="entry name" value="UBC"/>
</dbReference>
<evidence type="ECO:0000313" key="11">
    <source>
        <dbReference type="EMBL" id="KAB2576545.1"/>
    </source>
</evidence>
<dbReference type="SUPFAM" id="SSF54495">
    <property type="entry name" value="UBC-like"/>
    <property type="match status" value="1"/>
</dbReference>
<comment type="similarity">
    <text evidence="8">Belongs to the ubiquitin-conjugating enzyme family.</text>
</comment>
<keyword evidence="8" id="KW-0547">Nucleotide-binding</keyword>
<feature type="domain" description="UBC core" evidence="10">
    <location>
        <begin position="1"/>
        <end position="159"/>
    </location>
</feature>
<evidence type="ECO:0000259" key="10">
    <source>
        <dbReference type="PROSITE" id="PS50127"/>
    </source>
</evidence>
<dbReference type="Pfam" id="PF00179">
    <property type="entry name" value="UQ_con"/>
    <property type="match status" value="1"/>
</dbReference>
<evidence type="ECO:0000256" key="3">
    <source>
        <dbReference type="ARBA" id="ARBA00039884"/>
    </source>
</evidence>
<evidence type="ECO:0000256" key="4">
    <source>
        <dbReference type="ARBA" id="ARBA00041569"/>
    </source>
</evidence>
<dbReference type="PROSITE" id="PS00183">
    <property type="entry name" value="UBC_1"/>
    <property type="match status" value="1"/>
</dbReference>
<sequence>MAERVLMNEYKALAQESWTNIELVNENIFEWDVALIVLNPDSIYYGGYFKAKMNFPKNYPFSPPDFKFMRPLWHPNVYPDGRLCISILHPPGDDEMSGELASERWSPAQRVESVLLSILSLLDDAEPSSPANVDAGVMLRKDPAKYKEMVKKDLDVSKQDIPEGYVMPTHEDAFKSKKNDDIYMEWEDSDADSDFGASDSDMDDFDAEDDDDEEFDEDMDEDDSASDDGKKKA</sequence>
<dbReference type="Proteomes" id="UP000325902">
    <property type="component" value="Unassembled WGS sequence"/>
</dbReference>
<evidence type="ECO:0000256" key="5">
    <source>
        <dbReference type="ARBA" id="ARBA00042179"/>
    </source>
</evidence>
<reference evidence="11 12" key="1">
    <citation type="journal article" date="2019" name="Sci. Rep.">
        <title>A multi-omics analysis of the grapevine pathogen Lasiodiplodia theobromae reveals that temperature affects the expression of virulence- and pathogenicity-related genes.</title>
        <authorList>
            <person name="Felix C."/>
            <person name="Meneses R."/>
            <person name="Goncalves M.F.M."/>
            <person name="Tilleman L."/>
            <person name="Duarte A.S."/>
            <person name="Jorrin-Novo J.V."/>
            <person name="Van de Peer Y."/>
            <person name="Deforce D."/>
            <person name="Van Nieuwerburgh F."/>
            <person name="Esteves A.C."/>
            <person name="Alves A."/>
        </authorList>
    </citation>
    <scope>NUCLEOTIDE SEQUENCE [LARGE SCALE GENOMIC DNA]</scope>
    <source>
        <strain evidence="11 12">LA-SOL3</strain>
    </source>
</reference>
<protein>
    <recommendedName>
        <fullName evidence="3">Ubiquitin-conjugating enzyme E2 2</fullName>
    </recommendedName>
    <alternativeName>
        <fullName evidence="5">E2 ubiquitin-conjugating enzyme 2</fullName>
    </alternativeName>
    <alternativeName>
        <fullName evidence="6">Ubiquitin carrier protein UBC2</fullName>
    </alternativeName>
    <alternativeName>
        <fullName evidence="4">Ubiquitin-protein ligase UBC2</fullName>
    </alternativeName>
</protein>
<dbReference type="Gene3D" id="3.10.110.10">
    <property type="entry name" value="Ubiquitin Conjugating Enzyme"/>
    <property type="match status" value="1"/>
</dbReference>
<name>A0A5N5DFN9_9PEZI</name>
<feature type="compositionally biased region" description="Acidic residues" evidence="9">
    <location>
        <begin position="200"/>
        <end position="226"/>
    </location>
</feature>
<evidence type="ECO:0000256" key="7">
    <source>
        <dbReference type="PROSITE-ProRule" id="PRU10133"/>
    </source>
</evidence>
<dbReference type="GO" id="GO:0005524">
    <property type="term" value="F:ATP binding"/>
    <property type="evidence" value="ECO:0007669"/>
    <property type="project" value="UniProtKB-UniRule"/>
</dbReference>
<feature type="active site" description="Glycyl thioester intermediate" evidence="7">
    <location>
        <position position="84"/>
    </location>
</feature>
<evidence type="ECO:0000256" key="1">
    <source>
        <dbReference type="ARBA" id="ARBA00022679"/>
    </source>
</evidence>
<organism evidence="11 12">
    <name type="scientific">Lasiodiplodia theobromae</name>
    <dbReference type="NCBI Taxonomy" id="45133"/>
    <lineage>
        <taxon>Eukaryota</taxon>
        <taxon>Fungi</taxon>
        <taxon>Dikarya</taxon>
        <taxon>Ascomycota</taxon>
        <taxon>Pezizomycotina</taxon>
        <taxon>Dothideomycetes</taxon>
        <taxon>Dothideomycetes incertae sedis</taxon>
        <taxon>Botryosphaeriales</taxon>
        <taxon>Botryosphaeriaceae</taxon>
        <taxon>Lasiodiplodia</taxon>
    </lineage>
</organism>
<evidence type="ECO:0000256" key="8">
    <source>
        <dbReference type="RuleBase" id="RU362109"/>
    </source>
</evidence>
<dbReference type="FunFam" id="3.10.110.10:FF:000063">
    <property type="entry name" value="CDC34p Ubiquitin-conjugating enzyme (E2)"/>
    <property type="match status" value="1"/>
</dbReference>
<dbReference type="AlphaFoldDB" id="A0A5N5DFN9"/>
<keyword evidence="12" id="KW-1185">Reference proteome</keyword>
<evidence type="ECO:0000256" key="6">
    <source>
        <dbReference type="ARBA" id="ARBA00042190"/>
    </source>
</evidence>
<dbReference type="SMART" id="SM00212">
    <property type="entry name" value="UBCc"/>
    <property type="match status" value="1"/>
</dbReference>
<evidence type="ECO:0000256" key="9">
    <source>
        <dbReference type="SAM" id="MobiDB-lite"/>
    </source>
</evidence>
<dbReference type="PANTHER" id="PTHR24067">
    <property type="entry name" value="UBIQUITIN-CONJUGATING ENZYME E2"/>
    <property type="match status" value="1"/>
</dbReference>
<comment type="caution">
    <text evidence="11">The sequence shown here is derived from an EMBL/GenBank/DDBJ whole genome shotgun (WGS) entry which is preliminary data.</text>
</comment>
<dbReference type="InterPro" id="IPR023313">
    <property type="entry name" value="UBQ-conjugating_AS"/>
</dbReference>